<sequence>MSAPEIAAVLARQQELIAALDAQDTDRIVLATEALAAATSELRGADHWPDDPDIADQLSETLQTNEAAAVRINLFRFWNRQRIDHLQELRGERLRRNGYNSI</sequence>
<name>A0A371B501_9SPHN</name>
<keyword evidence="2" id="KW-1185">Reference proteome</keyword>
<organism evidence="1 2">
    <name type="scientific">Sphingorhabdus pulchriflava</name>
    <dbReference type="NCBI Taxonomy" id="2292257"/>
    <lineage>
        <taxon>Bacteria</taxon>
        <taxon>Pseudomonadati</taxon>
        <taxon>Pseudomonadota</taxon>
        <taxon>Alphaproteobacteria</taxon>
        <taxon>Sphingomonadales</taxon>
        <taxon>Sphingomonadaceae</taxon>
        <taxon>Sphingorhabdus</taxon>
    </lineage>
</organism>
<dbReference type="OrthoDB" id="7450598at2"/>
<proteinExistence type="predicted"/>
<evidence type="ECO:0000313" key="1">
    <source>
        <dbReference type="EMBL" id="RDV02675.1"/>
    </source>
</evidence>
<evidence type="ECO:0000313" key="2">
    <source>
        <dbReference type="Proteomes" id="UP000263833"/>
    </source>
</evidence>
<dbReference type="AlphaFoldDB" id="A0A371B501"/>
<protein>
    <submittedName>
        <fullName evidence="1">Uncharacterized protein</fullName>
    </submittedName>
</protein>
<accession>A0A371B501</accession>
<comment type="caution">
    <text evidence="1">The sequence shown here is derived from an EMBL/GenBank/DDBJ whole genome shotgun (WGS) entry which is preliminary data.</text>
</comment>
<dbReference type="RefSeq" id="WP_115549776.1">
    <property type="nucleotide sequence ID" value="NZ_QRGP01000002.1"/>
</dbReference>
<dbReference type="EMBL" id="QRGP01000002">
    <property type="protein sequence ID" value="RDV02675.1"/>
    <property type="molecule type" value="Genomic_DNA"/>
</dbReference>
<reference evidence="2" key="1">
    <citation type="submission" date="2018-08" db="EMBL/GenBank/DDBJ databases">
        <authorList>
            <person name="Kim S.-J."/>
            <person name="Jung G.-Y."/>
        </authorList>
    </citation>
    <scope>NUCLEOTIDE SEQUENCE [LARGE SCALE GENOMIC DNA]</scope>
    <source>
        <strain evidence="2">GY_G</strain>
    </source>
</reference>
<gene>
    <name evidence="1" type="ORF">DXH95_12015</name>
</gene>
<dbReference type="Proteomes" id="UP000263833">
    <property type="component" value="Unassembled WGS sequence"/>
</dbReference>